<evidence type="ECO:0000256" key="1">
    <source>
        <dbReference type="SAM" id="Coils"/>
    </source>
</evidence>
<keyword evidence="1" id="KW-0175">Coiled coil</keyword>
<dbReference type="EMBL" id="DS546463">
    <property type="protein sequence ID" value="EDQ48405.1"/>
    <property type="molecule type" value="Genomic_DNA"/>
</dbReference>
<dbReference type="InterPro" id="IPR029058">
    <property type="entry name" value="AB_hydrolase_fold"/>
</dbReference>
<accession>A9U7E8</accession>
<organism>
    <name type="scientific">Physcomitrium patens</name>
    <name type="common">Spreading-leaved earth moss</name>
    <name type="synonym">Physcomitrella patens</name>
    <dbReference type="NCBI Taxonomy" id="3218"/>
    <lineage>
        <taxon>Eukaryota</taxon>
        <taxon>Viridiplantae</taxon>
        <taxon>Streptophyta</taxon>
        <taxon>Embryophyta</taxon>
        <taxon>Bryophyta</taxon>
        <taxon>Bryophytina</taxon>
        <taxon>Bryopsida</taxon>
        <taxon>Funariidae</taxon>
        <taxon>Funariales</taxon>
        <taxon>Funariaceae</taxon>
        <taxon>Physcomitrium</taxon>
    </lineage>
</organism>
<proteinExistence type="predicted"/>
<name>A9U7E8_PHYPA</name>
<dbReference type="Pfam" id="PF20092">
    <property type="entry name" value="DUF6483"/>
    <property type="match status" value="1"/>
</dbReference>
<dbReference type="SUPFAM" id="SSF53474">
    <property type="entry name" value="alpha/beta-Hydrolases"/>
    <property type="match status" value="1"/>
</dbReference>
<sequence>MRERPDRRDVMSATVLPLLLVAGEYDSVAPPERVFTVDKPNVTQAVIQGAGHMSMMEAPKELARMVEDMVEMVGKVFGLKQQKKYAEALWEIDDLLSKNFRLNTRLLNSLSVEDIIDMFRLSGGVEADKLQTVARLLQEEGGVYKDMGEADEALRRFMKSLHLYLYADLNGAQRSMLQLQDRVAELKDEVKGYRLPVKTEKILLSYEEKEGRFDEAENVLFRLLNQREITEEEGVSFYERLLEREDEALNQGGLPRSEVLEGMETLRRRINA</sequence>
<dbReference type="AlphaFoldDB" id="A9U7E8"/>
<protein>
    <submittedName>
        <fullName evidence="2">Predicted protein</fullName>
    </submittedName>
</protein>
<evidence type="ECO:0000313" key="2">
    <source>
        <dbReference type="EMBL" id="EDQ48405.1"/>
    </source>
</evidence>
<reference evidence="2" key="1">
    <citation type="journal article" date="2008" name="Science">
        <title>The Physcomitrella genome reveals evolutionary insights into the conquest of land by plants.</title>
        <authorList>
            <person name="Rensing S."/>
            <person name="Lang D."/>
            <person name="Zimmer A."/>
            <person name="Terry A."/>
            <person name="Salamov A."/>
            <person name="Shapiro H."/>
            <person name="Nishiyama T."/>
            <person name="Perroud P.-F."/>
            <person name="Lindquist E."/>
            <person name="Kamisugi Y."/>
            <person name="Tanahashi T."/>
            <person name="Sakakibara K."/>
            <person name="Fujita T."/>
            <person name="Oishi K."/>
            <person name="Shin-I T."/>
            <person name="Kuroki Y."/>
            <person name="Toyoda A."/>
            <person name="Suzuki Y."/>
            <person name="Hashimoto A."/>
            <person name="Yamaguchi K."/>
            <person name="Sugano A."/>
            <person name="Kohara Y."/>
            <person name="Fujiyama A."/>
            <person name="Anterola A."/>
            <person name="Aoki S."/>
            <person name="Ashton N."/>
            <person name="Barbazuk W.B."/>
            <person name="Barker E."/>
            <person name="Bennetzen J."/>
            <person name="Bezanilla M."/>
            <person name="Blankenship R."/>
            <person name="Cho S.H."/>
            <person name="Dutcher S."/>
            <person name="Estelle M."/>
            <person name="Fawcett J.A."/>
            <person name="Gundlach H."/>
            <person name="Hanada K."/>
            <person name="Heyl A."/>
            <person name="Hicks K.A."/>
            <person name="Hugh J."/>
            <person name="Lohr M."/>
            <person name="Mayer K."/>
            <person name="Melkozernov A."/>
            <person name="Murata T."/>
            <person name="Nelson D."/>
            <person name="Pils B."/>
            <person name="Prigge M."/>
            <person name="Reiss B."/>
            <person name="Renner T."/>
            <person name="Rombauts S."/>
            <person name="Rushton P."/>
            <person name="Sanderfoot A."/>
            <person name="Schween G."/>
            <person name="Shiu S.-H."/>
            <person name="Stueber K."/>
            <person name="Theodoulou F.L."/>
            <person name="Tu H."/>
            <person name="Van de Peer Y."/>
            <person name="Verrier P.J."/>
            <person name="Waters E."/>
            <person name="Wood A."/>
            <person name="Yang L."/>
            <person name="Cove D."/>
            <person name="Cuming A."/>
            <person name="Hasebe M."/>
            <person name="Lucas S."/>
            <person name="Mishler D.B."/>
            <person name="Reski R."/>
            <person name="Grigoriev I."/>
            <person name="Quatrano R.S."/>
            <person name="Boore J.L."/>
        </authorList>
    </citation>
    <scope>NUCLEOTIDE SEQUENCE [LARGE SCALE GENOMIC DNA]</scope>
</reference>
<dbReference type="InterPro" id="IPR045507">
    <property type="entry name" value="DUF6483"/>
</dbReference>
<feature type="coiled-coil region" evidence="1">
    <location>
        <begin position="169"/>
        <end position="233"/>
    </location>
</feature>
<dbReference type="HOGENOM" id="CLU_089482_0_0_1"/>
<gene>
    <name evidence="2" type="ORF">PHYPADRAFT_103850</name>
</gene>
<dbReference type="Gene3D" id="3.40.50.1820">
    <property type="entry name" value="alpha/beta hydrolase"/>
    <property type="match status" value="1"/>
</dbReference>